<organism evidence="1 2">
    <name type="scientific">Sphingobacterium pedocola</name>
    <dbReference type="NCBI Taxonomy" id="2082722"/>
    <lineage>
        <taxon>Bacteria</taxon>
        <taxon>Pseudomonadati</taxon>
        <taxon>Bacteroidota</taxon>
        <taxon>Sphingobacteriia</taxon>
        <taxon>Sphingobacteriales</taxon>
        <taxon>Sphingobacteriaceae</taxon>
        <taxon>Sphingobacterium</taxon>
    </lineage>
</organism>
<name>A0ABR9TCB6_9SPHI</name>
<comment type="caution">
    <text evidence="1">The sequence shown here is derived from an EMBL/GenBank/DDBJ whole genome shotgun (WGS) entry which is preliminary data.</text>
</comment>
<evidence type="ECO:0000313" key="2">
    <source>
        <dbReference type="Proteomes" id="UP000618319"/>
    </source>
</evidence>
<dbReference type="RefSeq" id="WP_196941135.1">
    <property type="nucleotide sequence ID" value="NZ_MU158693.1"/>
</dbReference>
<dbReference type="Proteomes" id="UP000618319">
    <property type="component" value="Unassembled WGS sequence"/>
</dbReference>
<gene>
    <name evidence="1" type="ORF">C4F40_19860</name>
</gene>
<sequence>MKQFYELYTPKSAIFKLWKETASPVATQMKNEQLAIVSPLATQLQVTDCQYTRFISLVLLQILWANHGYRMQYINHGQGFSLERTYPNFADTGSYQ</sequence>
<keyword evidence="2" id="KW-1185">Reference proteome</keyword>
<protein>
    <submittedName>
        <fullName evidence="1">Uncharacterized protein</fullName>
    </submittedName>
</protein>
<accession>A0ABR9TCB6</accession>
<reference evidence="1 2" key="1">
    <citation type="submission" date="2018-02" db="EMBL/GenBank/DDBJ databases">
        <title>Sphingobacterium KA21.</title>
        <authorList>
            <person name="Vasarhelyi B.M."/>
            <person name="Deshmukh S."/>
            <person name="Balint B."/>
            <person name="Kukolya J."/>
        </authorList>
    </citation>
    <scope>NUCLEOTIDE SEQUENCE [LARGE SCALE GENOMIC DNA]</scope>
    <source>
        <strain evidence="1 2">Ka21</strain>
    </source>
</reference>
<proteinExistence type="predicted"/>
<dbReference type="EMBL" id="PSKQ01000026">
    <property type="protein sequence ID" value="MBE8722981.1"/>
    <property type="molecule type" value="Genomic_DNA"/>
</dbReference>
<evidence type="ECO:0000313" key="1">
    <source>
        <dbReference type="EMBL" id="MBE8722981.1"/>
    </source>
</evidence>